<proteinExistence type="predicted"/>
<accession>A0A6A6B0A1</accession>
<feature type="region of interest" description="Disordered" evidence="1">
    <location>
        <begin position="399"/>
        <end position="435"/>
    </location>
</feature>
<protein>
    <recommendedName>
        <fullName evidence="2">DUF1989 domain-containing protein</fullName>
    </recommendedName>
</protein>
<dbReference type="AlphaFoldDB" id="A0A6A6B0A1"/>
<feature type="compositionally biased region" description="Basic and acidic residues" evidence="1">
    <location>
        <begin position="45"/>
        <end position="63"/>
    </location>
</feature>
<feature type="region of interest" description="Disordered" evidence="1">
    <location>
        <begin position="45"/>
        <end position="179"/>
    </location>
</feature>
<dbReference type="EMBL" id="ML995509">
    <property type="protein sequence ID" value="KAF2136978.1"/>
    <property type="molecule type" value="Genomic_DNA"/>
</dbReference>
<feature type="domain" description="DUF1989" evidence="2">
    <location>
        <begin position="6"/>
        <end position="45"/>
    </location>
</feature>
<evidence type="ECO:0000313" key="3">
    <source>
        <dbReference type="EMBL" id="KAF2136978.1"/>
    </source>
</evidence>
<evidence type="ECO:0000313" key="4">
    <source>
        <dbReference type="Proteomes" id="UP000799438"/>
    </source>
</evidence>
<dbReference type="InterPro" id="IPR018959">
    <property type="entry name" value="DUF1989"/>
</dbReference>
<feature type="region of interest" description="Disordered" evidence="1">
    <location>
        <begin position="481"/>
        <end position="616"/>
    </location>
</feature>
<keyword evidence="4" id="KW-1185">Reference proteome</keyword>
<dbReference type="OrthoDB" id="504708at2759"/>
<feature type="compositionally biased region" description="Polar residues" evidence="1">
    <location>
        <begin position="133"/>
        <end position="142"/>
    </location>
</feature>
<feature type="domain" description="DUF1989" evidence="2">
    <location>
        <begin position="259"/>
        <end position="389"/>
    </location>
</feature>
<feature type="compositionally biased region" description="Basic and acidic residues" evidence="1">
    <location>
        <begin position="399"/>
        <end position="415"/>
    </location>
</feature>
<dbReference type="PANTHER" id="PTHR31527:SF0">
    <property type="entry name" value="RE64534P"/>
    <property type="match status" value="1"/>
</dbReference>
<dbReference type="Proteomes" id="UP000799438">
    <property type="component" value="Unassembled WGS sequence"/>
</dbReference>
<sequence length="616" mass="67164">MAGERQTIPARHGIATFVPKGHSIKIINTYGTQVVDTWAFALHETPHGDPEADEKAAQAEFDKAQQSILDQKDEKQGNEEQVQKAKGTEKGTDDSRAGAEKAEEQIPKESHTMTTEEIDKAEKSDDDADNKSIKSTKSSRTWGSYIPSIRNRTKDEPPQEGDSGASPPQENEKGKRGWLSYLPSGTSYTSYLPSQGTISAFAASHHRDPTKSYAEQLYEFSRTPVGAASISAATGSGTAGSLYAAYTAYTKLQSSQHPSNSMEYLSLPHTFAATHHLSPIPGDTLLTNLRAPLLTLIEDTSPLPQADQKEDDAGIAGRHGTLLPACDPRVYKQLGLDQNEERGSCAENLVMALRELNQKAGLQGPKAVGADVTVNYAPTPLSLFMNLCIEAAAKEGNLDERGIPNEKEESQDPKSELSSGQVNVKEPRTYEGGKWGKLGEKGGYVKFRAEKDVVVVMSACPMDVGPVNGGRCRAANFVVEEPEEVRRKREAEEKEKADEKKKQIEEKKKRAAEKKKQATEKKQAEKKKVGKRRDSGQSGVEKESKATADNEGDKKKDEKAESAPEPKAENTPEPKAKNTSEPKAEEQGATTSGTETPKRNAPKPGKKKPRKLEKRS</sequence>
<reference evidence="3" key="1">
    <citation type="journal article" date="2020" name="Stud. Mycol.">
        <title>101 Dothideomycetes genomes: a test case for predicting lifestyles and emergence of pathogens.</title>
        <authorList>
            <person name="Haridas S."/>
            <person name="Albert R."/>
            <person name="Binder M."/>
            <person name="Bloem J."/>
            <person name="Labutti K."/>
            <person name="Salamov A."/>
            <person name="Andreopoulos B."/>
            <person name="Baker S."/>
            <person name="Barry K."/>
            <person name="Bills G."/>
            <person name="Bluhm B."/>
            <person name="Cannon C."/>
            <person name="Castanera R."/>
            <person name="Culley D."/>
            <person name="Daum C."/>
            <person name="Ezra D."/>
            <person name="Gonzalez J."/>
            <person name="Henrissat B."/>
            <person name="Kuo A."/>
            <person name="Liang C."/>
            <person name="Lipzen A."/>
            <person name="Lutzoni F."/>
            <person name="Magnuson J."/>
            <person name="Mondo S."/>
            <person name="Nolan M."/>
            <person name="Ohm R."/>
            <person name="Pangilinan J."/>
            <person name="Park H.-J."/>
            <person name="Ramirez L."/>
            <person name="Alfaro M."/>
            <person name="Sun H."/>
            <person name="Tritt A."/>
            <person name="Yoshinaga Y."/>
            <person name="Zwiers L.-H."/>
            <person name="Turgeon B."/>
            <person name="Goodwin S."/>
            <person name="Spatafora J."/>
            <person name="Crous P."/>
            <person name="Grigoriev I."/>
        </authorList>
    </citation>
    <scope>NUCLEOTIDE SEQUENCE</scope>
    <source>
        <strain evidence="3">CBS 121167</strain>
    </source>
</reference>
<dbReference type="GeneID" id="54296906"/>
<gene>
    <name evidence="3" type="ORF">K452DRAFT_279284</name>
</gene>
<dbReference type="PANTHER" id="PTHR31527">
    <property type="entry name" value="RE64534P"/>
    <property type="match status" value="1"/>
</dbReference>
<dbReference type="Pfam" id="PF09347">
    <property type="entry name" value="DUF1989"/>
    <property type="match status" value="2"/>
</dbReference>
<feature type="compositionally biased region" description="Basic and acidic residues" evidence="1">
    <location>
        <begin position="484"/>
        <end position="586"/>
    </location>
</feature>
<organism evidence="3 4">
    <name type="scientific">Aplosporella prunicola CBS 121167</name>
    <dbReference type="NCBI Taxonomy" id="1176127"/>
    <lineage>
        <taxon>Eukaryota</taxon>
        <taxon>Fungi</taxon>
        <taxon>Dikarya</taxon>
        <taxon>Ascomycota</taxon>
        <taxon>Pezizomycotina</taxon>
        <taxon>Dothideomycetes</taxon>
        <taxon>Dothideomycetes incertae sedis</taxon>
        <taxon>Botryosphaeriales</taxon>
        <taxon>Aplosporellaceae</taxon>
        <taxon>Aplosporella</taxon>
    </lineage>
</organism>
<name>A0A6A6B0A1_9PEZI</name>
<dbReference type="RefSeq" id="XP_033392696.1">
    <property type="nucleotide sequence ID" value="XM_033539410.1"/>
</dbReference>
<feature type="compositionally biased region" description="Basic residues" evidence="1">
    <location>
        <begin position="600"/>
        <end position="616"/>
    </location>
</feature>
<evidence type="ECO:0000256" key="1">
    <source>
        <dbReference type="SAM" id="MobiDB-lite"/>
    </source>
</evidence>
<evidence type="ECO:0000259" key="2">
    <source>
        <dbReference type="Pfam" id="PF09347"/>
    </source>
</evidence>
<feature type="compositionally biased region" description="Basic and acidic residues" evidence="1">
    <location>
        <begin position="70"/>
        <end position="111"/>
    </location>
</feature>